<dbReference type="SUPFAM" id="SSF47823">
    <property type="entry name" value="lambda integrase-like, N-terminal domain"/>
    <property type="match status" value="1"/>
</dbReference>
<comment type="caution">
    <text evidence="3">The sequence shown here is derived from an EMBL/GenBank/DDBJ whole genome shotgun (WGS) entry which is preliminary data.</text>
</comment>
<feature type="non-terminal residue" evidence="3">
    <location>
        <position position="157"/>
    </location>
</feature>
<organism evidence="3 4">
    <name type="scientific">Streptomonospora algeriensis</name>
    <dbReference type="NCBI Taxonomy" id="995084"/>
    <lineage>
        <taxon>Bacteria</taxon>
        <taxon>Bacillati</taxon>
        <taxon>Actinomycetota</taxon>
        <taxon>Actinomycetes</taxon>
        <taxon>Streptosporangiales</taxon>
        <taxon>Nocardiopsidaceae</taxon>
        <taxon>Streptomonospora</taxon>
    </lineage>
</organism>
<dbReference type="InterPro" id="IPR010998">
    <property type="entry name" value="Integrase_recombinase_N"/>
</dbReference>
<feature type="region of interest" description="Disordered" evidence="2">
    <location>
        <begin position="1"/>
        <end position="23"/>
    </location>
</feature>
<evidence type="ECO:0000256" key="2">
    <source>
        <dbReference type="SAM" id="MobiDB-lite"/>
    </source>
</evidence>
<dbReference type="Proteomes" id="UP001596956">
    <property type="component" value="Unassembled WGS sequence"/>
</dbReference>
<dbReference type="EMBL" id="JBHTHR010001288">
    <property type="protein sequence ID" value="MFD0804018.1"/>
    <property type="molecule type" value="Genomic_DNA"/>
</dbReference>
<evidence type="ECO:0000256" key="1">
    <source>
        <dbReference type="ARBA" id="ARBA00023125"/>
    </source>
</evidence>
<gene>
    <name evidence="3" type="ORF">ACFQZU_22255</name>
</gene>
<feature type="compositionally biased region" description="Basic and acidic residues" evidence="2">
    <location>
        <begin position="7"/>
        <end position="20"/>
    </location>
</feature>
<dbReference type="Gene3D" id="1.10.150.130">
    <property type="match status" value="1"/>
</dbReference>
<accession>A0ABW3BKU6</accession>
<evidence type="ECO:0000313" key="3">
    <source>
        <dbReference type="EMBL" id="MFD0804018.1"/>
    </source>
</evidence>
<keyword evidence="1" id="KW-0238">DNA-binding</keyword>
<reference evidence="4" key="1">
    <citation type="journal article" date="2019" name="Int. J. Syst. Evol. Microbiol.">
        <title>The Global Catalogue of Microorganisms (GCM) 10K type strain sequencing project: providing services to taxonomists for standard genome sequencing and annotation.</title>
        <authorList>
            <consortium name="The Broad Institute Genomics Platform"/>
            <consortium name="The Broad Institute Genome Sequencing Center for Infectious Disease"/>
            <person name="Wu L."/>
            <person name="Ma J."/>
        </authorList>
    </citation>
    <scope>NUCLEOTIDE SEQUENCE [LARGE SCALE GENOMIC DNA]</scope>
    <source>
        <strain evidence="4">CCUG 63369</strain>
    </source>
</reference>
<name>A0ABW3BKU6_9ACTN</name>
<evidence type="ECO:0008006" key="5">
    <source>
        <dbReference type="Google" id="ProtNLM"/>
    </source>
</evidence>
<protein>
    <recommendedName>
        <fullName evidence="5">Core-binding (CB) domain-containing protein</fullName>
    </recommendedName>
</protein>
<sequence length="157" mass="17166">MASVADETPRTHDTADRETDPDGVAEIVPAQVREHLVRGTCSVLVDEGAVEAVRRRFDDEQAGALGRYLASAQSANTLRAYRSDWIAFTAWCLAEGRRSLPADPVDVAVYLAAAADTVRPDDPARWALAPSTLERVRFTSPHPRDFTDDVIEAMAET</sequence>
<evidence type="ECO:0000313" key="4">
    <source>
        <dbReference type="Proteomes" id="UP001596956"/>
    </source>
</evidence>
<proteinExistence type="predicted"/>
<keyword evidence="4" id="KW-1185">Reference proteome</keyword>